<dbReference type="InterPro" id="IPR030941">
    <property type="entry name" value="Predic_Ig_block"/>
</dbReference>
<dbReference type="InterPro" id="IPR030942">
    <property type="entry name" value="Mycoplas_M_dom"/>
</dbReference>
<keyword evidence="6" id="KW-1185">Reference proteome</keyword>
<dbReference type="RefSeq" id="WP_002557738.1">
    <property type="nucleotide sequence ID" value="NZ_CP007585.1"/>
</dbReference>
<organism evidence="5 6">
    <name type="scientific">Mesomycoplasma flocculare ATCC 27399</name>
    <dbReference type="NCBI Taxonomy" id="743971"/>
    <lineage>
        <taxon>Bacteria</taxon>
        <taxon>Bacillati</taxon>
        <taxon>Mycoplasmatota</taxon>
        <taxon>Mycoplasmoidales</taxon>
        <taxon>Metamycoplasmataceae</taxon>
        <taxon>Mesomycoplasma</taxon>
    </lineage>
</organism>
<dbReference type="HOGENOM" id="CLU_021962_0_0_14"/>
<name>A0A0A8E7Y3_MESFC</name>
<proteinExistence type="predicted"/>
<dbReference type="EMBL" id="CP007585">
    <property type="protein sequence ID" value="AJC50078.1"/>
    <property type="molecule type" value="Genomic_DNA"/>
</dbReference>
<sequence>MLFYLSRRRKLLIIGLATSAIIAAFSTFFANPQLGKFLSFDNLIGYNSQSPSIVAKNDANDPSFYSPVTNSEFKPFENKKPKVDLIKPEIKPEIKKEIEKPEIKEIEKTEPLVIETPKQEITITNIITTPTIDKNEITEIPKKVVETPVPKVEPLPTPKEENKSPIVGENPIKSTEQGQVPADLIKKALDRYKQGVAAEIKKYEESVKQLEAKVAEIERRYKEDFEKDWVRGKIPKTEAGKQLWKEVYEQDIDLPKYELNRDKQYLEELKRRPEKTSFTFDELKYLRQGLLPSTESPNVWNYENEGKNPVINRMKAHNKARTFNTPGYWGMSPYDISNGIFAGWDKKDVSSSFSSEIDNQFQNSIKVYEYTPNEQNEDKQNRQPLKVVELDANDNNAFDKFKEIMSKVSKKDNKVQALRIRNIGETHTQQNAEQIFKEIPEQIKTVSVFLNNTGATKSLRGLENKKLKELSIYTEINSLDEGWAINPNALKNVDFISFDYNNQATYGSNQGKIGGSIIFDSLRWEKGDDVSKINEGLSIVFDSKIEQRVFQGNHGGKGGWPTTLDFSDTDVNTFKGINFEQFDKSFNDKVRTWKDDPYAEENYTGFRKLKFKKLVIKGQNSGSKSLNFKFQDLNGAQFSERFADGWESPKVVVKVNGESIYGYPVYITGNPEGDAIEQLRKFIEVANGSGNGISQIYVESDSIKNQIGSTIGTAQVLIGKQANASASEGLLS</sequence>
<feature type="coiled-coil region" evidence="1">
    <location>
        <begin position="193"/>
        <end position="227"/>
    </location>
</feature>
<dbReference type="KEGG" id="mfq:MYF_02950"/>
<dbReference type="Pfam" id="PF26364">
    <property type="entry name" value="MIB_M2"/>
    <property type="match status" value="1"/>
</dbReference>
<dbReference type="Proteomes" id="UP000031129">
    <property type="component" value="Chromosome"/>
</dbReference>
<keyword evidence="1" id="KW-0175">Coiled coil</keyword>
<dbReference type="NCBIfam" id="TIGR04526">
    <property type="entry name" value="predic_Ig_block"/>
    <property type="match status" value="1"/>
</dbReference>
<evidence type="ECO:0000313" key="5">
    <source>
        <dbReference type="EMBL" id="AJC50078.1"/>
    </source>
</evidence>
<dbReference type="NCBIfam" id="TIGR04524">
    <property type="entry name" value="mycoplas_M_dom"/>
    <property type="match status" value="1"/>
</dbReference>
<dbReference type="AlphaFoldDB" id="A0A0A8E7Y3"/>
<feature type="domain" description="IgG-blocking virulence" evidence="3">
    <location>
        <begin position="311"/>
        <end position="508"/>
    </location>
</feature>
<protein>
    <recommendedName>
        <fullName evidence="7">Immunoglobulin-blocking virulence protein</fullName>
    </recommendedName>
</protein>
<evidence type="ECO:0000259" key="3">
    <source>
        <dbReference type="Pfam" id="PF26360"/>
    </source>
</evidence>
<gene>
    <name evidence="5" type="ORF">MYF_02950</name>
</gene>
<dbReference type="STRING" id="743971.MYF_02950"/>
<evidence type="ECO:0008006" key="7">
    <source>
        <dbReference type="Google" id="ProtNLM"/>
    </source>
</evidence>
<feature type="domain" description="Mycoplasma immunoglobulin binding protein M2" evidence="4">
    <location>
        <begin position="519"/>
        <end position="708"/>
    </location>
</feature>
<dbReference type="OrthoDB" id="400869at2"/>
<evidence type="ECO:0000256" key="1">
    <source>
        <dbReference type="SAM" id="Coils"/>
    </source>
</evidence>
<feature type="region of interest" description="Disordered" evidence="2">
    <location>
        <begin position="149"/>
        <end position="177"/>
    </location>
</feature>
<evidence type="ECO:0000313" key="6">
    <source>
        <dbReference type="Proteomes" id="UP000031129"/>
    </source>
</evidence>
<evidence type="ECO:0000256" key="2">
    <source>
        <dbReference type="SAM" id="MobiDB-lite"/>
    </source>
</evidence>
<reference evidence="5 6" key="1">
    <citation type="journal article" date="2015" name="Genome Announc.">
        <title>Complete Genome Sequence of Mycoplasma flocculare Strain Ms42T (ATCC 27399T).</title>
        <authorList>
            <person name="Calcutt M.J."/>
            <person name="Foecking M.F."/>
            <person name="Heidari M.B."/>
            <person name="McIntosh M.A."/>
        </authorList>
    </citation>
    <scope>NUCLEOTIDE SEQUENCE [LARGE SCALE GENOMIC DNA]</scope>
    <source>
        <strain evidence="6">ATCC 27399</strain>
    </source>
</reference>
<dbReference type="Pfam" id="PF26360">
    <property type="entry name" value="MIB_M1"/>
    <property type="match status" value="1"/>
</dbReference>
<accession>A0A0A8E7Y3</accession>
<dbReference type="InterPro" id="IPR058860">
    <property type="entry name" value="MIB_M2"/>
</dbReference>
<evidence type="ECO:0000259" key="4">
    <source>
        <dbReference type="Pfam" id="PF26364"/>
    </source>
</evidence>